<proteinExistence type="predicted"/>
<name>A0A0F9IQM4_9ZZZZ</name>
<comment type="caution">
    <text evidence="1">The sequence shown here is derived from an EMBL/GenBank/DDBJ whole genome shotgun (WGS) entry which is preliminary data.</text>
</comment>
<reference evidence="1" key="1">
    <citation type="journal article" date="2015" name="Nature">
        <title>Complex archaea that bridge the gap between prokaryotes and eukaryotes.</title>
        <authorList>
            <person name="Spang A."/>
            <person name="Saw J.H."/>
            <person name="Jorgensen S.L."/>
            <person name="Zaremba-Niedzwiedzka K."/>
            <person name="Martijn J."/>
            <person name="Lind A.E."/>
            <person name="van Eijk R."/>
            <person name="Schleper C."/>
            <person name="Guy L."/>
            <person name="Ettema T.J."/>
        </authorList>
    </citation>
    <scope>NUCLEOTIDE SEQUENCE</scope>
</reference>
<organism evidence="1">
    <name type="scientific">marine sediment metagenome</name>
    <dbReference type="NCBI Taxonomy" id="412755"/>
    <lineage>
        <taxon>unclassified sequences</taxon>
        <taxon>metagenomes</taxon>
        <taxon>ecological metagenomes</taxon>
    </lineage>
</organism>
<protein>
    <submittedName>
        <fullName evidence="1">Uncharacterized protein</fullName>
    </submittedName>
</protein>
<gene>
    <name evidence="1" type="ORF">LCGC14_1848510</name>
</gene>
<dbReference type="EMBL" id="LAZR01018537">
    <property type="protein sequence ID" value="KKL96035.1"/>
    <property type="molecule type" value="Genomic_DNA"/>
</dbReference>
<accession>A0A0F9IQM4</accession>
<dbReference type="AlphaFoldDB" id="A0A0F9IQM4"/>
<evidence type="ECO:0000313" key="1">
    <source>
        <dbReference type="EMBL" id="KKL96035.1"/>
    </source>
</evidence>
<sequence length="282" mass="31579">MKFAIGDTVKIVKDYNAEEYHQGVSDYIGKVGIVRHTQVQGVPAPGNYQVSLLTSDFPTGHSKDVFTDFGRPESYLTWFYDDELAKVETKSETKSETMSEASEEKRRKMFEINDKVQVSEHEKSTHDAYIGKLGLVTAVTTPGAKKSQEARIRFLNVDFSSSILAYASKNTGCYHFVWFDSADLQLVKKAAKIKVQKDDTAPDVRDVQVGDIVRMRPDNDDLAHVAGIVGIIAGATKVGEFIIHAKSRQFSPHVNFEDCPFAEDSDDTRVMWACLHEFTLLD</sequence>